<accession>A0A507R181</accession>
<keyword evidence="10" id="KW-1185">Reference proteome</keyword>
<dbReference type="Gene3D" id="4.10.240.10">
    <property type="entry name" value="Zn(2)-C6 fungal-type DNA-binding domain"/>
    <property type="match status" value="1"/>
</dbReference>
<dbReference type="SUPFAM" id="SSF57701">
    <property type="entry name" value="Zn2/Cys6 DNA-binding domain"/>
    <property type="match status" value="1"/>
</dbReference>
<feature type="domain" description="Zn(2)-C6 fungal-type" evidence="8">
    <location>
        <begin position="42"/>
        <end position="74"/>
    </location>
</feature>
<evidence type="ECO:0000313" key="10">
    <source>
        <dbReference type="Proteomes" id="UP000319663"/>
    </source>
</evidence>
<evidence type="ECO:0000256" key="1">
    <source>
        <dbReference type="ARBA" id="ARBA00004123"/>
    </source>
</evidence>
<dbReference type="PANTHER" id="PTHR31845:SF17">
    <property type="entry name" value="ZN(II)2CYS6 TRANSCRIPTION FACTOR (EUROFUNG)"/>
    <property type="match status" value="1"/>
</dbReference>
<dbReference type="Pfam" id="PF00172">
    <property type="entry name" value="Zn_clus"/>
    <property type="match status" value="1"/>
</dbReference>
<proteinExistence type="predicted"/>
<keyword evidence="2" id="KW-0479">Metal-binding</keyword>
<dbReference type="InterPro" id="IPR007219">
    <property type="entry name" value="XnlR_reg_dom"/>
</dbReference>
<evidence type="ECO:0000256" key="2">
    <source>
        <dbReference type="ARBA" id="ARBA00022723"/>
    </source>
</evidence>
<sequence length="668" mass="74715">MSSSTPPLKRSSHEAGLDSPGRRDSIPDFSERPLPKISKARACAECKRHKIRCEIKPGEKSCAKCLRGGLKCVVNDFSQKFVDDDGVWKSHAAATIQQLQAAVSHLLRQTGLPELSTYPSGDNRNVPSPATSNHTQRRSLDESHPAATPVAQNGPGIAMDITREASQEPDFQGPDLVPAPMRSLYEVTKLRNLRNNPGQKPKQTLLEEDFISRGIISIHEAEELFAYFSRTMNQLLWGGIILVHRDLTSVRRASTLLSAAVLTVAALHIPNRTATLNRCYSEYVTLVSNMSLARSHTLDDIRGLCIGAFWLPELSWKLSGHAVRIATEMGLHQSYQKLMRGHRDQYERAQLWYLLYVCDHHFSIAYGRPPVIHEDVAIKNYETFLQSPLVIPGDIRLMAQVALFMILTEAYRIFGSDTERALTEEDFGQLRVYNVAVDQWRLLWQPRSADSPYVRTYPSKGVVLHYHFAKFQLNSLSLRALSPSNTPVFSMDRKESANIAISSAMACLNLVLEEPDIRDAIVGVPIFTHTMVTFSALFLLKVAVNWNSAYFSIDGRQVRRLVQRVIDLMNCVSAGERHLTRHIARGLGKILERFDAWETAWHQPIAGGAGVDDGTVNRNGRDIQDGANALAQVCPPPDLIYDMVGTYGFGLDESLLDPSLTNFEFWGQ</sequence>
<dbReference type="GO" id="GO:0008270">
    <property type="term" value="F:zinc ion binding"/>
    <property type="evidence" value="ECO:0007669"/>
    <property type="project" value="InterPro"/>
</dbReference>
<keyword evidence="6" id="KW-0539">Nucleus</keyword>
<comment type="caution">
    <text evidence="9">The sequence shown here is derived from an EMBL/GenBank/DDBJ whole genome shotgun (WGS) entry which is preliminary data.</text>
</comment>
<evidence type="ECO:0000256" key="4">
    <source>
        <dbReference type="ARBA" id="ARBA00023125"/>
    </source>
</evidence>
<dbReference type="CDD" id="cd00067">
    <property type="entry name" value="GAL4"/>
    <property type="match status" value="1"/>
</dbReference>
<dbReference type="CDD" id="cd12148">
    <property type="entry name" value="fungal_TF_MHR"/>
    <property type="match status" value="1"/>
</dbReference>
<keyword evidence="5" id="KW-0804">Transcription</keyword>
<evidence type="ECO:0000256" key="5">
    <source>
        <dbReference type="ARBA" id="ARBA00023163"/>
    </source>
</evidence>
<dbReference type="GO" id="GO:0006351">
    <property type="term" value="P:DNA-templated transcription"/>
    <property type="evidence" value="ECO:0007669"/>
    <property type="project" value="InterPro"/>
</dbReference>
<dbReference type="PANTHER" id="PTHR31845">
    <property type="entry name" value="FINGER DOMAIN PROTEIN, PUTATIVE-RELATED"/>
    <property type="match status" value="1"/>
</dbReference>
<dbReference type="GO" id="GO:0005634">
    <property type="term" value="C:nucleus"/>
    <property type="evidence" value="ECO:0007669"/>
    <property type="project" value="UniProtKB-SubCell"/>
</dbReference>
<dbReference type="GO" id="GO:0000981">
    <property type="term" value="F:DNA-binding transcription factor activity, RNA polymerase II-specific"/>
    <property type="evidence" value="ECO:0007669"/>
    <property type="project" value="InterPro"/>
</dbReference>
<dbReference type="OrthoDB" id="4060227at2759"/>
<feature type="compositionally biased region" description="Polar residues" evidence="7">
    <location>
        <begin position="117"/>
        <end position="134"/>
    </location>
</feature>
<dbReference type="SMART" id="SM00906">
    <property type="entry name" value="Fungal_trans"/>
    <property type="match status" value="1"/>
</dbReference>
<gene>
    <name evidence="9" type="ORF">MPDQ_001161</name>
</gene>
<dbReference type="Proteomes" id="UP000319663">
    <property type="component" value="Unassembled WGS sequence"/>
</dbReference>
<evidence type="ECO:0000256" key="3">
    <source>
        <dbReference type="ARBA" id="ARBA00023015"/>
    </source>
</evidence>
<dbReference type="PROSITE" id="PS50048">
    <property type="entry name" value="ZN2_CY6_FUNGAL_2"/>
    <property type="match status" value="1"/>
</dbReference>
<dbReference type="InterPro" id="IPR051089">
    <property type="entry name" value="prtT"/>
</dbReference>
<protein>
    <recommendedName>
        <fullName evidence="8">Zn(2)-C6 fungal-type domain-containing protein</fullName>
    </recommendedName>
</protein>
<organism evidence="9 10">
    <name type="scientific">Monascus purpureus</name>
    <name type="common">Red mold</name>
    <name type="synonym">Monascus anka</name>
    <dbReference type="NCBI Taxonomy" id="5098"/>
    <lineage>
        <taxon>Eukaryota</taxon>
        <taxon>Fungi</taxon>
        <taxon>Dikarya</taxon>
        <taxon>Ascomycota</taxon>
        <taxon>Pezizomycotina</taxon>
        <taxon>Eurotiomycetes</taxon>
        <taxon>Eurotiomycetidae</taxon>
        <taxon>Eurotiales</taxon>
        <taxon>Aspergillaceae</taxon>
        <taxon>Monascus</taxon>
    </lineage>
</organism>
<evidence type="ECO:0000256" key="6">
    <source>
        <dbReference type="ARBA" id="ARBA00023242"/>
    </source>
</evidence>
<evidence type="ECO:0000256" key="7">
    <source>
        <dbReference type="SAM" id="MobiDB-lite"/>
    </source>
</evidence>
<evidence type="ECO:0000313" key="9">
    <source>
        <dbReference type="EMBL" id="TQB75959.1"/>
    </source>
</evidence>
<dbReference type="AlphaFoldDB" id="A0A507R181"/>
<feature type="compositionally biased region" description="Basic and acidic residues" evidence="7">
    <location>
        <begin position="11"/>
        <end position="33"/>
    </location>
</feature>
<keyword evidence="4" id="KW-0238">DNA-binding</keyword>
<name>A0A507R181_MONPU</name>
<reference evidence="9 10" key="1">
    <citation type="submission" date="2019-06" db="EMBL/GenBank/DDBJ databases">
        <title>Wine fermentation using esterase from Monascus purpureus.</title>
        <authorList>
            <person name="Geng C."/>
            <person name="Zhang Y."/>
        </authorList>
    </citation>
    <scope>NUCLEOTIDE SEQUENCE [LARGE SCALE GENOMIC DNA]</scope>
    <source>
        <strain evidence="9">HQ1</strain>
    </source>
</reference>
<dbReference type="InterPro" id="IPR001138">
    <property type="entry name" value="Zn2Cys6_DnaBD"/>
</dbReference>
<feature type="region of interest" description="Disordered" evidence="7">
    <location>
        <begin position="1"/>
        <end position="33"/>
    </location>
</feature>
<dbReference type="STRING" id="5098.A0A507R181"/>
<dbReference type="InterPro" id="IPR036864">
    <property type="entry name" value="Zn2-C6_fun-type_DNA-bd_sf"/>
</dbReference>
<dbReference type="EMBL" id="VIFY01000013">
    <property type="protein sequence ID" value="TQB75959.1"/>
    <property type="molecule type" value="Genomic_DNA"/>
</dbReference>
<feature type="region of interest" description="Disordered" evidence="7">
    <location>
        <begin position="113"/>
        <end position="154"/>
    </location>
</feature>
<dbReference type="PROSITE" id="PS00463">
    <property type="entry name" value="ZN2_CY6_FUNGAL_1"/>
    <property type="match status" value="1"/>
</dbReference>
<evidence type="ECO:0000259" key="8">
    <source>
        <dbReference type="PROSITE" id="PS50048"/>
    </source>
</evidence>
<keyword evidence="3" id="KW-0805">Transcription regulation</keyword>
<comment type="subcellular location">
    <subcellularLocation>
        <location evidence="1">Nucleus</location>
    </subcellularLocation>
</comment>
<dbReference type="GO" id="GO:0000976">
    <property type="term" value="F:transcription cis-regulatory region binding"/>
    <property type="evidence" value="ECO:0007669"/>
    <property type="project" value="TreeGrafter"/>
</dbReference>